<protein>
    <submittedName>
        <fullName evidence="6">Rhamnosyltransferase</fullName>
    </submittedName>
</protein>
<evidence type="ECO:0000256" key="2">
    <source>
        <dbReference type="ARBA" id="ARBA00006739"/>
    </source>
</evidence>
<dbReference type="InterPro" id="IPR029044">
    <property type="entry name" value="Nucleotide-diphossugar_trans"/>
</dbReference>
<evidence type="ECO:0000256" key="4">
    <source>
        <dbReference type="ARBA" id="ARBA00022679"/>
    </source>
</evidence>
<dbReference type="PANTHER" id="PTHR43179">
    <property type="entry name" value="RHAMNOSYLTRANSFERASE WBBL"/>
    <property type="match status" value="1"/>
</dbReference>
<dbReference type="Gene3D" id="3.90.550.10">
    <property type="entry name" value="Spore Coat Polysaccharide Biosynthesis Protein SpsA, Chain A"/>
    <property type="match status" value="1"/>
</dbReference>
<organism evidence="6 7">
    <name type="scientific">Microbacterium kyungheense</name>
    <dbReference type="NCBI Taxonomy" id="1263636"/>
    <lineage>
        <taxon>Bacteria</taxon>
        <taxon>Bacillati</taxon>
        <taxon>Actinomycetota</taxon>
        <taxon>Actinomycetes</taxon>
        <taxon>Micrococcales</taxon>
        <taxon>Microbacteriaceae</taxon>
        <taxon>Microbacterium</taxon>
    </lineage>
</organism>
<evidence type="ECO:0000256" key="3">
    <source>
        <dbReference type="ARBA" id="ARBA00022676"/>
    </source>
</evidence>
<dbReference type="Proteomes" id="UP000320235">
    <property type="component" value="Unassembled WGS sequence"/>
</dbReference>
<evidence type="ECO:0000313" key="6">
    <source>
        <dbReference type="EMBL" id="TQM34505.1"/>
    </source>
</evidence>
<sequence>MADASARTAGVVLAYHPTDEIHENIARLLTQVPRVFVVNNSPDETSRALFARLDPQRVEVLEQAGNVGVAAGFNAGMRAALDAGFDFVWIFDQDSTVADEMLDALLRAQARTDVKVGIVGPALRAAETGNVYDADRGRGSAPIEALISSGALFSRPLLEDIGLHDEPLFIDYVDHDISLRAIRAGYTNLKVFDTLLDHRFGDSQPARFLWRKVYLANYSPMRHYYTSRNRVIVMRRFGPGKWFRDDVRYAAKAWLKVLFCERGRPKKIGAFFRGLRDGITYRDV</sequence>
<dbReference type="InterPro" id="IPR001173">
    <property type="entry name" value="Glyco_trans_2-like"/>
</dbReference>
<name>A0A543FKZ2_9MICO</name>
<keyword evidence="4 6" id="KW-0808">Transferase</keyword>
<comment type="similarity">
    <text evidence="2">Belongs to the glycosyltransferase 2 family.</text>
</comment>
<evidence type="ECO:0000256" key="1">
    <source>
        <dbReference type="ARBA" id="ARBA00004776"/>
    </source>
</evidence>
<accession>A0A543FKZ2</accession>
<dbReference type="AlphaFoldDB" id="A0A543FKZ2"/>
<gene>
    <name evidence="6" type="ORF">FB391_0793</name>
</gene>
<comment type="pathway">
    <text evidence="1">Cell wall biogenesis; cell wall polysaccharide biosynthesis.</text>
</comment>
<evidence type="ECO:0000313" key="7">
    <source>
        <dbReference type="Proteomes" id="UP000320235"/>
    </source>
</evidence>
<dbReference type="PANTHER" id="PTHR43179:SF12">
    <property type="entry name" value="GALACTOFURANOSYLTRANSFERASE GLFT2"/>
    <property type="match status" value="1"/>
</dbReference>
<dbReference type="RefSeq" id="WP_185842928.1">
    <property type="nucleotide sequence ID" value="NZ_BAABLH010000007.1"/>
</dbReference>
<keyword evidence="3" id="KW-0328">Glycosyltransferase</keyword>
<reference evidence="6 7" key="1">
    <citation type="submission" date="2019-06" db="EMBL/GenBank/DDBJ databases">
        <title>Sequencing the genomes of 1000 actinobacteria strains.</title>
        <authorList>
            <person name="Klenk H.-P."/>
        </authorList>
    </citation>
    <scope>NUCLEOTIDE SEQUENCE [LARGE SCALE GENOMIC DNA]</scope>
    <source>
        <strain evidence="6 7">DSM 105492</strain>
    </source>
</reference>
<dbReference type="GO" id="GO:0016757">
    <property type="term" value="F:glycosyltransferase activity"/>
    <property type="evidence" value="ECO:0007669"/>
    <property type="project" value="UniProtKB-KW"/>
</dbReference>
<proteinExistence type="inferred from homology"/>
<dbReference type="Pfam" id="PF00535">
    <property type="entry name" value="Glycos_transf_2"/>
    <property type="match status" value="1"/>
</dbReference>
<comment type="caution">
    <text evidence="6">The sequence shown here is derived from an EMBL/GenBank/DDBJ whole genome shotgun (WGS) entry which is preliminary data.</text>
</comment>
<evidence type="ECO:0000259" key="5">
    <source>
        <dbReference type="Pfam" id="PF00535"/>
    </source>
</evidence>
<dbReference type="EMBL" id="VFPE01000001">
    <property type="protein sequence ID" value="TQM34505.1"/>
    <property type="molecule type" value="Genomic_DNA"/>
</dbReference>
<keyword evidence="7" id="KW-1185">Reference proteome</keyword>
<dbReference type="CDD" id="cd02526">
    <property type="entry name" value="GT2_RfbF_like"/>
    <property type="match status" value="1"/>
</dbReference>
<feature type="domain" description="Glycosyltransferase 2-like" evidence="5">
    <location>
        <begin position="12"/>
        <end position="129"/>
    </location>
</feature>
<dbReference type="SUPFAM" id="SSF53448">
    <property type="entry name" value="Nucleotide-diphospho-sugar transferases"/>
    <property type="match status" value="1"/>
</dbReference>